<dbReference type="GO" id="GO:0003985">
    <property type="term" value="F:acetyl-CoA C-acetyltransferase activity"/>
    <property type="evidence" value="ECO:0007669"/>
    <property type="project" value="UniProtKB-EC"/>
</dbReference>
<feature type="active site" description="Proton acceptor" evidence="16">
    <location>
        <position position="405"/>
    </location>
</feature>
<sequence>MERLTTIFQHLNAAEQSVGLREVASLPSYQRKADDIVVVSALRTPITKAKRGYFKDTYVDDMLAAVFQGVLSDTGLSASDIADVCVGNVGDPKIALTARVAQFFSGMPETVPVYHTNRQCASGLQAFMNVAGSLKTGQCDIGIAAGVESLSKNPMGASGFELNPRLKDYPKAQDSLLPMGITSENVASRFGISRRAQDEFALASQQKAAKAAASGLFDAEIVPVTTTVADAGGQLKTVTVSKDEGIRPTTMEGLAKLRAVFKEGGSTTAGNSSQLSDGAAAVVVTTRGEAAKRGLPVLGVLRSFAVIGCPPDIMGIGPAVAIPEALKKAGLKIDDIDVYEINEAFASQARYCVEKLGIPFERVNPKGGAIALGHPLGCTGARMIATLLHELKRRGKRSMGIVSMCMGTGMGAAAVFEYEGAN</sequence>
<evidence type="ECO:0000256" key="14">
    <source>
        <dbReference type="ARBA" id="ARBA00049178"/>
    </source>
</evidence>
<comment type="catalytic activity">
    <reaction evidence="11">
        <text>2 acetyl-CoA = acetoacetyl-CoA + CoA</text>
        <dbReference type="Rhea" id="RHEA:21036"/>
        <dbReference type="ChEBI" id="CHEBI:57286"/>
        <dbReference type="ChEBI" id="CHEBI:57287"/>
        <dbReference type="ChEBI" id="CHEBI:57288"/>
        <dbReference type="EC" id="2.3.1.9"/>
    </reaction>
    <physiologicalReaction direction="right-to-left" evidence="11">
        <dbReference type="Rhea" id="RHEA:21038"/>
    </physiologicalReaction>
</comment>
<evidence type="ECO:0000256" key="12">
    <source>
        <dbReference type="ARBA" id="ARBA00047485"/>
    </source>
</evidence>
<protein>
    <submittedName>
        <fullName evidence="20">Uncharacterized protein</fullName>
    </submittedName>
</protein>
<dbReference type="CDD" id="cd00751">
    <property type="entry name" value="thiolase"/>
    <property type="match status" value="1"/>
</dbReference>
<comment type="subcellular location">
    <subcellularLocation>
        <location evidence="1">Peroxisome</location>
    </subcellularLocation>
</comment>
<feature type="active site" description="Proton acceptor" evidence="16">
    <location>
        <position position="374"/>
    </location>
</feature>
<dbReference type="InterPro" id="IPR020610">
    <property type="entry name" value="Thiolase_AS"/>
</dbReference>
<reference evidence="20 21" key="1">
    <citation type="submission" date="2024-02" db="EMBL/GenBank/DDBJ databases">
        <title>Chromosome-scale genome assembly of the rough periwinkle Littorina saxatilis.</title>
        <authorList>
            <person name="De Jode A."/>
            <person name="Faria R."/>
            <person name="Formenti G."/>
            <person name="Sims Y."/>
            <person name="Smith T.P."/>
            <person name="Tracey A."/>
            <person name="Wood J.M.D."/>
            <person name="Zagrodzka Z.B."/>
            <person name="Johannesson K."/>
            <person name="Butlin R.K."/>
            <person name="Leder E.H."/>
        </authorList>
    </citation>
    <scope>NUCLEOTIDE SEQUENCE [LARGE SCALE GENOMIC DNA]</scope>
    <source>
        <strain evidence="20">Snail1</strain>
        <tissue evidence="20">Muscle</tissue>
    </source>
</reference>
<comment type="catalytic activity">
    <reaction evidence="14">
        <text>an acyl-CoA + acetyl-CoA = a 3-oxoacyl-CoA + CoA</text>
        <dbReference type="Rhea" id="RHEA:21564"/>
        <dbReference type="ChEBI" id="CHEBI:57287"/>
        <dbReference type="ChEBI" id="CHEBI:57288"/>
        <dbReference type="ChEBI" id="CHEBI:58342"/>
        <dbReference type="ChEBI" id="CHEBI:90726"/>
        <dbReference type="EC" id="2.3.1.16"/>
    </reaction>
    <physiologicalReaction direction="right-to-left" evidence="14">
        <dbReference type="Rhea" id="RHEA:21566"/>
    </physiologicalReaction>
</comment>
<dbReference type="AlphaFoldDB" id="A0AAN9BN67"/>
<keyword evidence="4 17" id="KW-0808">Transferase</keyword>
<comment type="pathway">
    <text evidence="2">Lipid metabolism.</text>
</comment>
<keyword evidence="9 17" id="KW-0012">Acyltransferase</keyword>
<comment type="catalytic activity">
    <reaction evidence="12">
        <text>tetradecanoyl-CoA + acetyl-CoA = 3-oxohexadecanoyl-CoA + CoA</text>
        <dbReference type="Rhea" id="RHEA:18161"/>
        <dbReference type="ChEBI" id="CHEBI:57287"/>
        <dbReference type="ChEBI" id="CHEBI:57288"/>
        <dbReference type="ChEBI" id="CHEBI:57349"/>
        <dbReference type="ChEBI" id="CHEBI:57385"/>
        <dbReference type="EC" id="2.3.1.155"/>
    </reaction>
    <physiologicalReaction direction="right-to-left" evidence="12">
        <dbReference type="Rhea" id="RHEA:18163"/>
    </physiologicalReaction>
</comment>
<keyword evidence="5" id="KW-0276">Fatty acid metabolism</keyword>
<dbReference type="EMBL" id="JBAMIC010000003">
    <property type="protein sequence ID" value="KAK7109391.1"/>
    <property type="molecule type" value="Genomic_DNA"/>
</dbReference>
<dbReference type="PANTHER" id="PTHR43853">
    <property type="entry name" value="3-KETOACYL-COA THIOLASE, PEROXISOMAL"/>
    <property type="match status" value="1"/>
</dbReference>
<feature type="active site" description="Acyl-thioester intermediate" evidence="16">
    <location>
        <position position="120"/>
    </location>
</feature>
<dbReference type="InterPro" id="IPR020616">
    <property type="entry name" value="Thiolase_N"/>
</dbReference>
<dbReference type="GO" id="GO:0006635">
    <property type="term" value="P:fatty acid beta-oxidation"/>
    <property type="evidence" value="ECO:0007669"/>
    <property type="project" value="TreeGrafter"/>
</dbReference>
<dbReference type="InterPro" id="IPR020617">
    <property type="entry name" value="Thiolase_C"/>
</dbReference>
<organism evidence="20 21">
    <name type="scientific">Littorina saxatilis</name>
    <dbReference type="NCBI Taxonomy" id="31220"/>
    <lineage>
        <taxon>Eukaryota</taxon>
        <taxon>Metazoa</taxon>
        <taxon>Spiralia</taxon>
        <taxon>Lophotrochozoa</taxon>
        <taxon>Mollusca</taxon>
        <taxon>Gastropoda</taxon>
        <taxon>Caenogastropoda</taxon>
        <taxon>Littorinimorpha</taxon>
        <taxon>Littorinoidea</taxon>
        <taxon>Littorinidae</taxon>
        <taxon>Littorina</taxon>
    </lineage>
</organism>
<dbReference type="SUPFAM" id="SSF53901">
    <property type="entry name" value="Thiolase-like"/>
    <property type="match status" value="1"/>
</dbReference>
<evidence type="ECO:0000256" key="2">
    <source>
        <dbReference type="ARBA" id="ARBA00005189"/>
    </source>
</evidence>
<dbReference type="GO" id="GO:0010124">
    <property type="term" value="P:phenylacetate catabolic process"/>
    <property type="evidence" value="ECO:0007669"/>
    <property type="project" value="TreeGrafter"/>
</dbReference>
<evidence type="ECO:0000256" key="13">
    <source>
        <dbReference type="ARBA" id="ARBA00048001"/>
    </source>
</evidence>
<dbReference type="InterPro" id="IPR050215">
    <property type="entry name" value="Thiolase-like_sf_Thiolase"/>
</dbReference>
<name>A0AAN9BN67_9CAEN</name>
<feature type="domain" description="Thiolase N-terminal" evidence="18">
    <location>
        <begin position="36"/>
        <end position="286"/>
    </location>
</feature>
<comment type="similarity">
    <text evidence="3 17">Belongs to the thiolase-like superfamily. Thiolase family.</text>
</comment>
<dbReference type="PIRSF" id="PIRSF000429">
    <property type="entry name" value="Ac-CoA_Ac_transf"/>
    <property type="match status" value="1"/>
</dbReference>
<feature type="domain" description="Thiolase C-terminal" evidence="19">
    <location>
        <begin position="296"/>
        <end position="417"/>
    </location>
</feature>
<dbReference type="InterPro" id="IPR020613">
    <property type="entry name" value="Thiolase_CS"/>
</dbReference>
<keyword evidence="6" id="KW-0809">Transit peptide</keyword>
<evidence type="ECO:0000256" key="11">
    <source>
        <dbReference type="ARBA" id="ARBA00037000"/>
    </source>
</evidence>
<dbReference type="InterPro" id="IPR002155">
    <property type="entry name" value="Thiolase"/>
</dbReference>
<keyword evidence="21" id="KW-1185">Reference proteome</keyword>
<evidence type="ECO:0000259" key="18">
    <source>
        <dbReference type="Pfam" id="PF00108"/>
    </source>
</evidence>
<evidence type="ECO:0000259" key="19">
    <source>
        <dbReference type="Pfam" id="PF02803"/>
    </source>
</evidence>
<evidence type="ECO:0000256" key="8">
    <source>
        <dbReference type="ARBA" id="ARBA00023140"/>
    </source>
</evidence>
<evidence type="ECO:0000256" key="4">
    <source>
        <dbReference type="ARBA" id="ARBA00022679"/>
    </source>
</evidence>
<evidence type="ECO:0000256" key="17">
    <source>
        <dbReference type="RuleBase" id="RU003557"/>
    </source>
</evidence>
<dbReference type="GO" id="GO:0005777">
    <property type="term" value="C:peroxisome"/>
    <property type="evidence" value="ECO:0007669"/>
    <property type="project" value="UniProtKB-SubCell"/>
</dbReference>
<evidence type="ECO:0000313" key="20">
    <source>
        <dbReference type="EMBL" id="KAK7109391.1"/>
    </source>
</evidence>
<evidence type="ECO:0000256" key="6">
    <source>
        <dbReference type="ARBA" id="ARBA00022946"/>
    </source>
</evidence>
<dbReference type="Proteomes" id="UP001374579">
    <property type="component" value="Unassembled WGS sequence"/>
</dbReference>
<evidence type="ECO:0000256" key="15">
    <source>
        <dbReference type="ARBA" id="ARBA00049306"/>
    </source>
</evidence>
<dbReference type="InterPro" id="IPR016039">
    <property type="entry name" value="Thiolase-like"/>
</dbReference>
<dbReference type="NCBIfam" id="TIGR01930">
    <property type="entry name" value="AcCoA-C-Actrans"/>
    <property type="match status" value="1"/>
</dbReference>
<accession>A0AAN9BN67</accession>
<dbReference type="PROSITE" id="PS00737">
    <property type="entry name" value="THIOLASE_2"/>
    <property type="match status" value="1"/>
</dbReference>
<dbReference type="Gene3D" id="3.40.47.10">
    <property type="match status" value="1"/>
</dbReference>
<evidence type="ECO:0000256" key="1">
    <source>
        <dbReference type="ARBA" id="ARBA00004275"/>
    </source>
</evidence>
<evidence type="ECO:0000256" key="10">
    <source>
        <dbReference type="ARBA" id="ARBA00036770"/>
    </source>
</evidence>
<dbReference type="GO" id="GO:0050633">
    <property type="term" value="F:acetyl-CoA C-myristoyltransferase activity"/>
    <property type="evidence" value="ECO:0007669"/>
    <property type="project" value="UniProtKB-EC"/>
</dbReference>
<comment type="catalytic activity">
    <reaction evidence="15">
        <text>3-oxohexadecanedioyl-CoA + CoA = tetradecanedioyl-CoA + acetyl-CoA</text>
        <dbReference type="Rhea" id="RHEA:40343"/>
        <dbReference type="ChEBI" id="CHEBI:57287"/>
        <dbReference type="ChEBI" id="CHEBI:57288"/>
        <dbReference type="ChEBI" id="CHEBI:77081"/>
        <dbReference type="ChEBI" id="CHEBI:77084"/>
    </reaction>
    <physiologicalReaction direction="left-to-right" evidence="15">
        <dbReference type="Rhea" id="RHEA:40344"/>
    </physiologicalReaction>
</comment>
<keyword evidence="8" id="KW-0576">Peroxisome</keyword>
<evidence type="ECO:0000256" key="3">
    <source>
        <dbReference type="ARBA" id="ARBA00010982"/>
    </source>
</evidence>
<evidence type="ECO:0000313" key="21">
    <source>
        <dbReference type="Proteomes" id="UP001374579"/>
    </source>
</evidence>
<dbReference type="PANTHER" id="PTHR43853:SF8">
    <property type="entry name" value="3-KETOACYL-COA THIOLASE, PEROXISOMAL"/>
    <property type="match status" value="1"/>
</dbReference>
<comment type="catalytic activity">
    <reaction evidence="10">
        <text>3-oxo-(6Z,9Z,12Z,15Z,18Z,21Z)-tetracosahexaenoyl-CoA + CoA = (4Z,7Z,10Z,13Z,16Z,19Z)-docosahexaenoyl-CoA + acetyl-CoA</text>
        <dbReference type="Rhea" id="RHEA:39131"/>
        <dbReference type="ChEBI" id="CHEBI:57287"/>
        <dbReference type="ChEBI" id="CHEBI:57288"/>
        <dbReference type="ChEBI" id="CHEBI:74298"/>
        <dbReference type="ChEBI" id="CHEBI:74304"/>
    </reaction>
    <physiologicalReaction direction="left-to-right" evidence="10">
        <dbReference type="Rhea" id="RHEA:39132"/>
    </physiologicalReaction>
</comment>
<evidence type="ECO:0000256" key="7">
    <source>
        <dbReference type="ARBA" id="ARBA00023098"/>
    </source>
</evidence>
<gene>
    <name evidence="20" type="ORF">V1264_013439</name>
</gene>
<dbReference type="PROSITE" id="PS00099">
    <property type="entry name" value="THIOLASE_3"/>
    <property type="match status" value="1"/>
</dbReference>
<dbReference type="Pfam" id="PF02803">
    <property type="entry name" value="Thiolase_C"/>
    <property type="match status" value="1"/>
</dbReference>
<evidence type="ECO:0000256" key="16">
    <source>
        <dbReference type="PIRSR" id="PIRSR000429-1"/>
    </source>
</evidence>
<keyword evidence="7" id="KW-0443">Lipid metabolism</keyword>
<comment type="catalytic activity">
    <reaction evidence="13">
        <text>hexanoyl-CoA + acetyl-CoA = 3-oxooctanoyl-CoA + CoA</text>
        <dbReference type="Rhea" id="RHEA:31203"/>
        <dbReference type="ChEBI" id="CHEBI:57287"/>
        <dbReference type="ChEBI" id="CHEBI:57288"/>
        <dbReference type="ChEBI" id="CHEBI:62619"/>
        <dbReference type="ChEBI" id="CHEBI:62620"/>
    </reaction>
    <physiologicalReaction direction="right-to-left" evidence="13">
        <dbReference type="Rhea" id="RHEA:31205"/>
    </physiologicalReaction>
</comment>
<dbReference type="FunFam" id="3.40.47.10:FF:000010">
    <property type="entry name" value="Acetyl-CoA acetyltransferase (Thiolase)"/>
    <property type="match status" value="1"/>
</dbReference>
<proteinExistence type="inferred from homology"/>
<dbReference type="Pfam" id="PF00108">
    <property type="entry name" value="Thiolase_N"/>
    <property type="match status" value="1"/>
</dbReference>
<comment type="caution">
    <text evidence="20">The sequence shown here is derived from an EMBL/GenBank/DDBJ whole genome shotgun (WGS) entry which is preliminary data.</text>
</comment>
<evidence type="ECO:0000256" key="9">
    <source>
        <dbReference type="ARBA" id="ARBA00023315"/>
    </source>
</evidence>
<evidence type="ECO:0000256" key="5">
    <source>
        <dbReference type="ARBA" id="ARBA00022832"/>
    </source>
</evidence>